<feature type="domain" description="Resolvase/invertase-type recombinase catalytic" evidence="1">
    <location>
        <begin position="27"/>
        <end position="175"/>
    </location>
</feature>
<dbReference type="RefSeq" id="WP_172355636.1">
    <property type="nucleotide sequence ID" value="NZ_BLLH01000002.1"/>
</dbReference>
<dbReference type="SUPFAM" id="SSF53041">
    <property type="entry name" value="Resolvase-like"/>
    <property type="match status" value="1"/>
</dbReference>
<dbReference type="Pfam" id="PF00239">
    <property type="entry name" value="Resolvase"/>
    <property type="match status" value="1"/>
</dbReference>
<accession>A0A6A0B6H5</accession>
<dbReference type="Pfam" id="PF07508">
    <property type="entry name" value="Recombinase"/>
    <property type="match status" value="1"/>
</dbReference>
<reference evidence="3 4" key="1">
    <citation type="submission" date="2020-02" db="EMBL/GenBank/DDBJ databases">
        <title>Draft genome sequence of Lactococcus sp. Hs20B0-1.</title>
        <authorList>
            <person name="Noda S."/>
            <person name="Yuki M."/>
            <person name="Ohkuma M."/>
        </authorList>
    </citation>
    <scope>NUCLEOTIDE SEQUENCE [LARGE SCALE GENOMIC DNA]</scope>
    <source>
        <strain evidence="3 4">Hs20B0-1</strain>
    </source>
</reference>
<keyword evidence="4" id="KW-1185">Reference proteome</keyword>
<gene>
    <name evidence="3" type="ORF">Hs20B_06710</name>
</gene>
<dbReference type="InterPro" id="IPR038109">
    <property type="entry name" value="DNA_bind_recomb_sf"/>
</dbReference>
<dbReference type="PROSITE" id="PS51737">
    <property type="entry name" value="RECOMBINASE_DNA_BIND"/>
    <property type="match status" value="1"/>
</dbReference>
<dbReference type="InterPro" id="IPR050639">
    <property type="entry name" value="SSR_resolvase"/>
</dbReference>
<dbReference type="GO" id="GO:0003677">
    <property type="term" value="F:DNA binding"/>
    <property type="evidence" value="ECO:0007669"/>
    <property type="project" value="InterPro"/>
</dbReference>
<dbReference type="InterPro" id="IPR036162">
    <property type="entry name" value="Resolvase-like_N_sf"/>
</dbReference>
<dbReference type="EMBL" id="BLLH01000002">
    <property type="protein sequence ID" value="GFH40273.1"/>
    <property type="molecule type" value="Genomic_DNA"/>
</dbReference>
<dbReference type="SMART" id="SM00857">
    <property type="entry name" value="Resolvase"/>
    <property type="match status" value="1"/>
</dbReference>
<name>A0A6A0B6H5_9LACT</name>
<dbReference type="Proteomes" id="UP000475928">
    <property type="component" value="Unassembled WGS sequence"/>
</dbReference>
<dbReference type="GO" id="GO:0000150">
    <property type="term" value="F:DNA strand exchange activity"/>
    <property type="evidence" value="ECO:0007669"/>
    <property type="project" value="InterPro"/>
</dbReference>
<dbReference type="PANTHER" id="PTHR30461:SF23">
    <property type="entry name" value="DNA RECOMBINASE-RELATED"/>
    <property type="match status" value="1"/>
</dbReference>
<dbReference type="InterPro" id="IPR011109">
    <property type="entry name" value="DNA_bind_recombinase_dom"/>
</dbReference>
<dbReference type="CDD" id="cd00338">
    <property type="entry name" value="Ser_Recombinase"/>
    <property type="match status" value="1"/>
</dbReference>
<organism evidence="3 4">
    <name type="scientific">Pseudolactococcus insecticola</name>
    <dbReference type="NCBI Taxonomy" id="2709158"/>
    <lineage>
        <taxon>Bacteria</taxon>
        <taxon>Bacillati</taxon>
        <taxon>Bacillota</taxon>
        <taxon>Bacilli</taxon>
        <taxon>Lactobacillales</taxon>
        <taxon>Streptococcaceae</taxon>
        <taxon>Pseudolactococcus</taxon>
    </lineage>
</organism>
<dbReference type="AlphaFoldDB" id="A0A6A0B6H5"/>
<dbReference type="PROSITE" id="PS51736">
    <property type="entry name" value="RECOMBINASES_3"/>
    <property type="match status" value="1"/>
</dbReference>
<feature type="domain" description="Recombinase" evidence="2">
    <location>
        <begin position="184"/>
        <end position="310"/>
    </location>
</feature>
<dbReference type="Gene3D" id="3.90.1750.20">
    <property type="entry name" value="Putative Large Serine Recombinase, Chain B, Domain 2"/>
    <property type="match status" value="1"/>
</dbReference>
<protein>
    <recommendedName>
        <fullName evidence="5">Serine recombinase</fullName>
    </recommendedName>
</protein>
<dbReference type="InterPro" id="IPR006119">
    <property type="entry name" value="Resolv_N"/>
</dbReference>
<evidence type="ECO:0000313" key="4">
    <source>
        <dbReference type="Proteomes" id="UP000475928"/>
    </source>
</evidence>
<sequence length="458" mass="51891">MVEHKEVVKIEGTDFPKLITKNQGRIRVAAYARVSTEKDAQQNSLKAQKSYYIDLIDNNPKWEFAGLYADEGISGTSFGRRTAFNAMIANAKAGFIDMIVTKSISRFARNTVDTLTIIRELKSIGVAVWFEKESIDTLDAKGEFIITLLSSLAQEESRSISENCTWGQRKRFSDGKATVPFARFIGYNRGRNGEFIVNEEQAVTVRAIYAMYIIGFPISAIKQKLEALRIPSPGDKENWNIGNIQSILRNEKYKGDALLQKTYTVDFLTKRKKKNEGELPQYYVSEHHEAIVSSTIFNFVQEKLESERGKKRMALTPFSSKLICEVCGSYYGPRVWHADKIGKHKKKVWQCKHLTACGTPHVEDERLQQVCRDLVCDKIAKSDVRENLIGIISSVVIAESRLDRIVETLNDIGGGMKMTDYSIADIAMIIESVEVKRNCRLEFLFIDGVNFNIALYQS</sequence>
<evidence type="ECO:0000259" key="2">
    <source>
        <dbReference type="PROSITE" id="PS51737"/>
    </source>
</evidence>
<evidence type="ECO:0000313" key="3">
    <source>
        <dbReference type="EMBL" id="GFH40273.1"/>
    </source>
</evidence>
<evidence type="ECO:0000259" key="1">
    <source>
        <dbReference type="PROSITE" id="PS51736"/>
    </source>
</evidence>
<comment type="caution">
    <text evidence="3">The sequence shown here is derived from an EMBL/GenBank/DDBJ whole genome shotgun (WGS) entry which is preliminary data.</text>
</comment>
<evidence type="ECO:0008006" key="5">
    <source>
        <dbReference type="Google" id="ProtNLM"/>
    </source>
</evidence>
<dbReference type="PANTHER" id="PTHR30461">
    <property type="entry name" value="DNA-INVERTASE FROM LAMBDOID PROPHAGE"/>
    <property type="match status" value="1"/>
</dbReference>
<dbReference type="Gene3D" id="3.40.50.1390">
    <property type="entry name" value="Resolvase, N-terminal catalytic domain"/>
    <property type="match status" value="1"/>
</dbReference>
<proteinExistence type="predicted"/>